<dbReference type="Proteomes" id="UP000000263">
    <property type="component" value="Chromosome"/>
</dbReference>
<protein>
    <submittedName>
        <fullName evidence="2">Glycosyl transferase group 1</fullName>
    </submittedName>
</protein>
<dbReference type="OrthoDB" id="5449954at2"/>
<dbReference type="CAZy" id="GT4">
    <property type="family name" value="Glycosyltransferase Family 4"/>
</dbReference>
<evidence type="ECO:0000313" key="3">
    <source>
        <dbReference type="Proteomes" id="UP000000263"/>
    </source>
</evidence>
<dbReference type="PANTHER" id="PTHR12526">
    <property type="entry name" value="GLYCOSYLTRANSFERASE"/>
    <property type="match status" value="1"/>
</dbReference>
<gene>
    <name evidence="2" type="ordered locus">Rcas_0801</name>
</gene>
<dbReference type="InterPro" id="IPR028098">
    <property type="entry name" value="Glyco_trans_4-like_N"/>
</dbReference>
<dbReference type="RefSeq" id="WP_012119348.1">
    <property type="nucleotide sequence ID" value="NC_009767.1"/>
</dbReference>
<keyword evidence="2" id="KW-0808">Transferase</keyword>
<feature type="domain" description="Glycosyltransferase subfamily 4-like N-terminal" evidence="1">
    <location>
        <begin position="16"/>
        <end position="185"/>
    </location>
</feature>
<dbReference type="EMBL" id="CP000804">
    <property type="protein sequence ID" value="ABU56918.1"/>
    <property type="molecule type" value="Genomic_DNA"/>
</dbReference>
<name>A7NHH1_ROSCS</name>
<dbReference type="Gene3D" id="3.40.50.2000">
    <property type="entry name" value="Glycogen Phosphorylase B"/>
    <property type="match status" value="2"/>
</dbReference>
<accession>A7NHH1</accession>
<dbReference type="PANTHER" id="PTHR12526:SF600">
    <property type="entry name" value="GLYCOSYL TRANSFERASE GROUP 1"/>
    <property type="match status" value="1"/>
</dbReference>
<reference evidence="2 3" key="1">
    <citation type="submission" date="2007-08" db="EMBL/GenBank/DDBJ databases">
        <title>Complete sequence of Roseiflexus castenholzii DSM 13941.</title>
        <authorList>
            <consortium name="US DOE Joint Genome Institute"/>
            <person name="Copeland A."/>
            <person name="Lucas S."/>
            <person name="Lapidus A."/>
            <person name="Barry K."/>
            <person name="Glavina del Rio T."/>
            <person name="Dalin E."/>
            <person name="Tice H."/>
            <person name="Pitluck S."/>
            <person name="Thompson L.S."/>
            <person name="Brettin T."/>
            <person name="Bruce D."/>
            <person name="Detter J.C."/>
            <person name="Han C."/>
            <person name="Tapia R."/>
            <person name="Schmutz J."/>
            <person name="Larimer F."/>
            <person name="Land M."/>
            <person name="Hauser L."/>
            <person name="Kyrpides N."/>
            <person name="Mikhailova N."/>
            <person name="Bryant D.A."/>
            <person name="Hanada S."/>
            <person name="Tsukatani Y."/>
            <person name="Richardson P."/>
        </authorList>
    </citation>
    <scope>NUCLEOTIDE SEQUENCE [LARGE SCALE GENOMIC DNA]</scope>
    <source>
        <strain evidence="3">DSM 13941 / HLO8</strain>
    </source>
</reference>
<proteinExistence type="predicted"/>
<dbReference type="Pfam" id="PF13692">
    <property type="entry name" value="Glyco_trans_1_4"/>
    <property type="match status" value="1"/>
</dbReference>
<sequence length="388" mass="42175">MRIVMLAPFGIRPKGTLAARMLPLAQALTRRGHEVVIVAPPVHNPEDAATCVVYGDVPVVHTAVPSISGATAVAQQTLALLRETLRRSPDVVHLFKPKGYSGLAALLLRATRPALPLVVDTDDWEGFGGWNDLLPYPPAAKRLFAWQERDLLRRANAVTVASRALETLIWSLGIDPDRVFYLPNGVERLASNIPCPMSHVSRATWNLLLYTRFWELDVREVVAALTGITSRRPDARLIVAGKGERGEEQILLRLTARAGLSHVVDYRGWLSPDQIPATLASADVALMPMQDTLINRTRGLAKLLELMGAGLPIVASRVGQAAEYLEHGVSGWLVPPGNAGALAEAALLLLNDADLRQRLSVGARQAAWRYAWGALAPVVEQAYVRARG</sequence>
<keyword evidence="3" id="KW-1185">Reference proteome</keyword>
<dbReference type="CDD" id="cd03794">
    <property type="entry name" value="GT4_WbuB-like"/>
    <property type="match status" value="1"/>
</dbReference>
<dbReference type="HOGENOM" id="CLU_009583_2_5_0"/>
<evidence type="ECO:0000259" key="1">
    <source>
        <dbReference type="Pfam" id="PF13579"/>
    </source>
</evidence>
<organism evidence="2 3">
    <name type="scientific">Roseiflexus castenholzii (strain DSM 13941 / HLO8)</name>
    <dbReference type="NCBI Taxonomy" id="383372"/>
    <lineage>
        <taxon>Bacteria</taxon>
        <taxon>Bacillati</taxon>
        <taxon>Chloroflexota</taxon>
        <taxon>Chloroflexia</taxon>
        <taxon>Chloroflexales</taxon>
        <taxon>Roseiflexineae</taxon>
        <taxon>Roseiflexaceae</taxon>
        <taxon>Roseiflexus</taxon>
    </lineage>
</organism>
<dbReference type="STRING" id="383372.Rcas_0801"/>
<dbReference type="AlphaFoldDB" id="A7NHH1"/>
<dbReference type="GO" id="GO:0016757">
    <property type="term" value="F:glycosyltransferase activity"/>
    <property type="evidence" value="ECO:0007669"/>
    <property type="project" value="TreeGrafter"/>
</dbReference>
<dbReference type="Pfam" id="PF13579">
    <property type="entry name" value="Glyco_trans_4_4"/>
    <property type="match status" value="1"/>
</dbReference>
<dbReference type="eggNOG" id="COG0438">
    <property type="taxonomic scope" value="Bacteria"/>
</dbReference>
<evidence type="ECO:0000313" key="2">
    <source>
        <dbReference type="EMBL" id="ABU56918.1"/>
    </source>
</evidence>
<dbReference type="SUPFAM" id="SSF53756">
    <property type="entry name" value="UDP-Glycosyltransferase/glycogen phosphorylase"/>
    <property type="match status" value="1"/>
</dbReference>
<dbReference type="KEGG" id="rca:Rcas_0801"/>